<keyword evidence="1" id="KW-0812">Transmembrane</keyword>
<organism evidence="2 3">
    <name type="scientific">Candidatus Curtissbacteria bacterium RIFCSPHIGHO2_01_FULL_40_12</name>
    <dbReference type="NCBI Taxonomy" id="1797710"/>
    <lineage>
        <taxon>Bacteria</taxon>
        <taxon>Candidatus Curtissiibacteriota</taxon>
    </lineage>
</organism>
<dbReference type="AlphaFoldDB" id="A0A1F5GC70"/>
<feature type="transmembrane region" description="Helical" evidence="1">
    <location>
        <begin position="51"/>
        <end position="75"/>
    </location>
</feature>
<feature type="transmembrane region" description="Helical" evidence="1">
    <location>
        <begin position="87"/>
        <end position="108"/>
    </location>
</feature>
<comment type="caution">
    <text evidence="2">The sequence shown here is derived from an EMBL/GenBank/DDBJ whole genome shotgun (WGS) entry which is preliminary data.</text>
</comment>
<proteinExistence type="predicted"/>
<dbReference type="Proteomes" id="UP000178577">
    <property type="component" value="Unassembled WGS sequence"/>
</dbReference>
<evidence type="ECO:0000313" key="3">
    <source>
        <dbReference type="Proteomes" id="UP000178577"/>
    </source>
</evidence>
<evidence type="ECO:0000256" key="1">
    <source>
        <dbReference type="SAM" id="Phobius"/>
    </source>
</evidence>
<dbReference type="InterPro" id="IPR043993">
    <property type="entry name" value="T4SS_pilin"/>
</dbReference>
<protein>
    <submittedName>
        <fullName evidence="2">Uncharacterized protein</fullName>
    </submittedName>
</protein>
<keyword evidence="1" id="KW-0472">Membrane</keyword>
<gene>
    <name evidence="2" type="ORF">A2693_02860</name>
</gene>
<dbReference type="EMBL" id="MFAY01000010">
    <property type="protein sequence ID" value="OGD89417.1"/>
    <property type="molecule type" value="Genomic_DNA"/>
</dbReference>
<reference evidence="2 3" key="1">
    <citation type="journal article" date="2016" name="Nat. Commun.">
        <title>Thousands of microbial genomes shed light on interconnected biogeochemical processes in an aquifer system.</title>
        <authorList>
            <person name="Anantharaman K."/>
            <person name="Brown C.T."/>
            <person name="Hug L.A."/>
            <person name="Sharon I."/>
            <person name="Castelle C.J."/>
            <person name="Probst A.J."/>
            <person name="Thomas B.C."/>
            <person name="Singh A."/>
            <person name="Wilkins M.J."/>
            <person name="Karaoz U."/>
            <person name="Brodie E.L."/>
            <person name="Williams K.H."/>
            <person name="Hubbard S.S."/>
            <person name="Banfield J.F."/>
        </authorList>
    </citation>
    <scope>NUCLEOTIDE SEQUENCE [LARGE SCALE GENOMIC DNA]</scope>
</reference>
<dbReference type="Pfam" id="PF18895">
    <property type="entry name" value="T4SS_pilin"/>
    <property type="match status" value="1"/>
</dbReference>
<name>A0A1F5GC70_9BACT</name>
<evidence type="ECO:0000313" key="2">
    <source>
        <dbReference type="EMBL" id="OGD89417.1"/>
    </source>
</evidence>
<accession>A0A1F5GC70</accession>
<sequence>MFKKISKFIPPIIVQAFYLASPALVLAANTDLVPGETIGQVDNIVLVVRGVIRFILVVAFVAAFVMLLIGGIRWITAGGDEKGVASARNMITAALIGLVVVLVAYAIIRLVEIFFGFDIITGGVNIPTYNQQ</sequence>
<keyword evidence="1" id="KW-1133">Transmembrane helix</keyword>